<evidence type="ECO:0000313" key="2">
    <source>
        <dbReference type="Proteomes" id="UP000016800"/>
    </source>
</evidence>
<proteinExistence type="predicted"/>
<sequence>MTDHDREASSSPRTLPEAPFFADGPYVDRLPASVVKFYLKKATVSAPALVTVTLSIADFHRYEDDIAAYVHRRFDYDPATQEITFRMTTPMHGMFAKYVENTILKELSKLDEGHSNFKAGIETVGTARIKLTLNSNAVSASGNDTERKGQFTLYHLYPNTRRLLLELRMKVLKWRRSKRGMRHVNPEIPNVESDTLQHICVRHIYQDQGAGRGAIAIDQLVH</sequence>
<dbReference type="VEuPathDB" id="FungiDB:FFUJ_14169"/>
<evidence type="ECO:0000313" key="1">
    <source>
        <dbReference type="EMBL" id="CCT76198.1"/>
    </source>
</evidence>
<dbReference type="RefSeq" id="XP_023438244.1">
    <property type="nucleotide sequence ID" value="XM_023571190.1"/>
</dbReference>
<organism evidence="1 2">
    <name type="scientific">Gibberella fujikuroi (strain CBS 195.34 / IMI 58289 / NRRL A-6831)</name>
    <name type="common">Bakanae and foot rot disease fungus</name>
    <name type="synonym">Fusarium fujikuroi</name>
    <dbReference type="NCBI Taxonomy" id="1279085"/>
    <lineage>
        <taxon>Eukaryota</taxon>
        <taxon>Fungi</taxon>
        <taxon>Dikarya</taxon>
        <taxon>Ascomycota</taxon>
        <taxon>Pezizomycotina</taxon>
        <taxon>Sordariomycetes</taxon>
        <taxon>Hypocreomycetidae</taxon>
        <taxon>Hypocreales</taxon>
        <taxon>Nectriaceae</taxon>
        <taxon>Fusarium</taxon>
        <taxon>Fusarium fujikuroi species complex</taxon>
    </lineage>
</organism>
<dbReference type="GeneID" id="35407621"/>
<dbReference type="AlphaFoldDB" id="S0EMB5"/>
<dbReference type="EMBL" id="HF679034">
    <property type="protein sequence ID" value="CCT76198.1"/>
    <property type="molecule type" value="Genomic_DNA"/>
</dbReference>
<protein>
    <submittedName>
        <fullName evidence="1">Uncharacterized protein</fullName>
    </submittedName>
</protein>
<name>S0EMB5_GIBF5</name>
<gene>
    <name evidence="1" type="ORF">FFUJ_14169</name>
</gene>
<dbReference type="Proteomes" id="UP000016800">
    <property type="component" value="Chromosome XII"/>
</dbReference>
<reference evidence="2" key="1">
    <citation type="journal article" date="2013" name="PLoS Pathog.">
        <title>Deciphering the cryptic genome: genome-wide analyses of the rice pathogen Fusarium fujikuroi reveal complex regulation of secondary metabolism and novel metabolites.</title>
        <authorList>
            <person name="Wiemann P."/>
            <person name="Sieber C.M."/>
            <person name="von Bargen K.W."/>
            <person name="Studt L."/>
            <person name="Niehaus E.M."/>
            <person name="Espino J.J."/>
            <person name="Huss K."/>
            <person name="Michielse C.B."/>
            <person name="Albermann S."/>
            <person name="Wagner D."/>
            <person name="Bergner S.V."/>
            <person name="Connolly L.R."/>
            <person name="Fischer A."/>
            <person name="Reuter G."/>
            <person name="Kleigrewe K."/>
            <person name="Bald T."/>
            <person name="Wingfield B.D."/>
            <person name="Ophir R."/>
            <person name="Freeman S."/>
            <person name="Hippler M."/>
            <person name="Smith K.M."/>
            <person name="Brown D.W."/>
            <person name="Proctor R.H."/>
            <person name="Munsterkotter M."/>
            <person name="Freitag M."/>
            <person name="Humpf H.U."/>
            <person name="Guldener U."/>
            <person name="Tudzynski B."/>
        </authorList>
    </citation>
    <scope>NUCLEOTIDE SEQUENCE [LARGE SCALE GENOMIC DNA]</scope>
    <source>
        <strain evidence="2">CBS 195.34 / IMI 58289 / NRRL A-6831</strain>
    </source>
</reference>
<dbReference type="HOGENOM" id="CLU_1245460_0_0_1"/>
<keyword evidence="2" id="KW-1185">Reference proteome</keyword>
<accession>S0EMB5</accession>